<gene>
    <name evidence="8" type="ORF">JF888_14555</name>
</gene>
<dbReference type="NCBIfam" id="TIGR00260">
    <property type="entry name" value="thrC"/>
    <property type="match status" value="1"/>
</dbReference>
<keyword evidence="3 6" id="KW-0663">Pyridoxal phosphate</keyword>
<evidence type="ECO:0000256" key="6">
    <source>
        <dbReference type="PIRSR" id="PIRSR604450-51"/>
    </source>
</evidence>
<dbReference type="EC" id="4.2.3.1" evidence="5"/>
<reference evidence="8 9" key="1">
    <citation type="submission" date="2020-10" db="EMBL/GenBank/DDBJ databases">
        <title>Ca. Dormibacterota MAGs.</title>
        <authorList>
            <person name="Montgomery K."/>
        </authorList>
    </citation>
    <scope>NUCLEOTIDE SEQUENCE [LARGE SCALE GENOMIC DNA]</scope>
    <source>
        <strain evidence="8">SC8811_S16_3</strain>
    </source>
</reference>
<sequence>MQTPIGAAAPVTRSRRVLGLRCRACGQEYETQATHVCTACFGPLDVAYDYAEIRRRASRASIEAGPTSMWRYRDLLPLPDEAPIVSLGEGMTPLIKADRLGAELGLRNLYLKNDSMNPTNSFKDRVVSVAISWARAQGFQTFGCASTGNLANSVAAYSARAGMDCYVFVPDDLEAAKVTATSVFQPHLVAVRGNYDQVNRLCSQLLEDVPWGFCNINLRPFYAEGSKTLTYETAEQLGWRLPDEIVIPIASGCQFVRHRRAVGELIDLGLVAEPADQPRLTGAQALGCAPVYNAWRAGSRRVQPVRPDTIARSIAIGNPSDGGDVVRIAAETGGVVEAVSEPEIVDAIRLLARTEGIFTEPAGGVTIGVLAKLARSGRWSGEEVVVAYVTGHGLKAAEAVADAKFDHVIEIDPSLRSFHERVLGTAKE</sequence>
<evidence type="ECO:0000256" key="5">
    <source>
        <dbReference type="NCBIfam" id="TIGR00260"/>
    </source>
</evidence>
<dbReference type="GO" id="GO:0009097">
    <property type="term" value="P:isoleucine biosynthetic process"/>
    <property type="evidence" value="ECO:0007669"/>
    <property type="project" value="TreeGrafter"/>
</dbReference>
<proteinExistence type="inferred from homology"/>
<accession>A0A934NDB2</accession>
<dbReference type="GO" id="GO:0006567">
    <property type="term" value="P:L-threonine catabolic process"/>
    <property type="evidence" value="ECO:0007669"/>
    <property type="project" value="TreeGrafter"/>
</dbReference>
<comment type="caution">
    <text evidence="8">The sequence shown here is derived from an EMBL/GenBank/DDBJ whole genome shotgun (WGS) entry which is preliminary data.</text>
</comment>
<evidence type="ECO:0000256" key="3">
    <source>
        <dbReference type="ARBA" id="ARBA00022898"/>
    </source>
</evidence>
<evidence type="ECO:0000256" key="4">
    <source>
        <dbReference type="ARBA" id="ARBA00023239"/>
    </source>
</evidence>
<dbReference type="Pfam" id="PF00291">
    <property type="entry name" value="PALP"/>
    <property type="match status" value="1"/>
</dbReference>
<comment type="similarity">
    <text evidence="2">Belongs to the threonine synthase family.</text>
</comment>
<dbReference type="InterPro" id="IPR001926">
    <property type="entry name" value="TrpB-like_PALP"/>
</dbReference>
<dbReference type="SUPFAM" id="SSF53686">
    <property type="entry name" value="Tryptophan synthase beta subunit-like PLP-dependent enzymes"/>
    <property type="match status" value="1"/>
</dbReference>
<dbReference type="GO" id="GO:0004795">
    <property type="term" value="F:threonine synthase activity"/>
    <property type="evidence" value="ECO:0007669"/>
    <property type="project" value="UniProtKB-UniRule"/>
</dbReference>
<dbReference type="PANTHER" id="PTHR48078">
    <property type="entry name" value="THREONINE DEHYDRATASE, MITOCHONDRIAL-RELATED"/>
    <property type="match status" value="1"/>
</dbReference>
<protein>
    <recommendedName>
        <fullName evidence="5">Threonine synthase</fullName>
        <ecNumber evidence="5">4.2.3.1</ecNumber>
    </recommendedName>
</protein>
<evidence type="ECO:0000256" key="2">
    <source>
        <dbReference type="ARBA" id="ARBA00005517"/>
    </source>
</evidence>
<evidence type="ECO:0000313" key="8">
    <source>
        <dbReference type="EMBL" id="MBJ7604386.1"/>
    </source>
</evidence>
<dbReference type="InterPro" id="IPR036052">
    <property type="entry name" value="TrpB-like_PALP_sf"/>
</dbReference>
<dbReference type="PANTHER" id="PTHR48078:SF6">
    <property type="entry name" value="L-THREONINE DEHYDRATASE CATABOLIC TDCB"/>
    <property type="match status" value="1"/>
</dbReference>
<organism evidence="8 9">
    <name type="scientific">Candidatus Dormiibacter inghamiae</name>
    <dbReference type="NCBI Taxonomy" id="3127013"/>
    <lineage>
        <taxon>Bacteria</taxon>
        <taxon>Bacillati</taxon>
        <taxon>Candidatus Dormiibacterota</taxon>
        <taxon>Candidatus Dormibacteria</taxon>
        <taxon>Candidatus Dormibacterales</taxon>
        <taxon>Candidatus Dormibacteraceae</taxon>
        <taxon>Candidatus Dormiibacter</taxon>
    </lineage>
</organism>
<dbReference type="GO" id="GO:0006565">
    <property type="term" value="P:L-serine catabolic process"/>
    <property type="evidence" value="ECO:0007669"/>
    <property type="project" value="TreeGrafter"/>
</dbReference>
<dbReference type="RefSeq" id="WP_338181943.1">
    <property type="nucleotide sequence ID" value="NZ_JAEKNQ010000057.1"/>
</dbReference>
<keyword evidence="4 8" id="KW-0456">Lyase</keyword>
<dbReference type="Gene3D" id="3.40.50.1100">
    <property type="match status" value="2"/>
</dbReference>
<dbReference type="AlphaFoldDB" id="A0A934NDB2"/>
<dbReference type="GO" id="GO:0009088">
    <property type="term" value="P:threonine biosynthetic process"/>
    <property type="evidence" value="ECO:0007669"/>
    <property type="project" value="UniProtKB-UniRule"/>
</dbReference>
<feature type="modified residue" description="N6-(pyridoxal phosphate)lysine" evidence="6">
    <location>
        <position position="123"/>
    </location>
</feature>
<evidence type="ECO:0000256" key="1">
    <source>
        <dbReference type="ARBA" id="ARBA00001933"/>
    </source>
</evidence>
<dbReference type="GO" id="GO:0004794">
    <property type="term" value="F:threonine deaminase activity"/>
    <property type="evidence" value="ECO:0007669"/>
    <property type="project" value="TreeGrafter"/>
</dbReference>
<evidence type="ECO:0000313" key="9">
    <source>
        <dbReference type="Proteomes" id="UP000620075"/>
    </source>
</evidence>
<feature type="domain" description="Tryptophan synthase beta chain-like PALP" evidence="7">
    <location>
        <begin position="85"/>
        <end position="391"/>
    </location>
</feature>
<name>A0A934NDB2_9BACT</name>
<dbReference type="EMBL" id="JAEKNQ010000057">
    <property type="protein sequence ID" value="MBJ7604386.1"/>
    <property type="molecule type" value="Genomic_DNA"/>
</dbReference>
<dbReference type="InterPro" id="IPR004450">
    <property type="entry name" value="Thr_synthase-like"/>
</dbReference>
<evidence type="ECO:0000259" key="7">
    <source>
        <dbReference type="Pfam" id="PF00291"/>
    </source>
</evidence>
<dbReference type="Proteomes" id="UP000620075">
    <property type="component" value="Unassembled WGS sequence"/>
</dbReference>
<dbReference type="InterPro" id="IPR050147">
    <property type="entry name" value="Ser/Thr_Dehydratase"/>
</dbReference>
<dbReference type="GO" id="GO:0003941">
    <property type="term" value="F:L-serine ammonia-lyase activity"/>
    <property type="evidence" value="ECO:0007669"/>
    <property type="project" value="TreeGrafter"/>
</dbReference>
<comment type="cofactor">
    <cofactor evidence="1 6">
        <name>pyridoxal 5'-phosphate</name>
        <dbReference type="ChEBI" id="CHEBI:597326"/>
    </cofactor>
</comment>
<dbReference type="CDD" id="cd01563">
    <property type="entry name" value="Thr-synth_1"/>
    <property type="match status" value="1"/>
</dbReference>